<accession>A0AA86VU41</accession>
<reference evidence="2" key="1">
    <citation type="submission" date="2023-10" db="EMBL/GenBank/DDBJ databases">
        <authorList>
            <person name="Domelevo Entfellner J.-B."/>
        </authorList>
    </citation>
    <scope>NUCLEOTIDE SEQUENCE</scope>
</reference>
<feature type="region of interest" description="Disordered" evidence="1">
    <location>
        <begin position="1"/>
        <end position="54"/>
    </location>
</feature>
<dbReference type="AlphaFoldDB" id="A0AA86VU41"/>
<evidence type="ECO:0000313" key="3">
    <source>
        <dbReference type="Proteomes" id="UP001189624"/>
    </source>
</evidence>
<dbReference type="Proteomes" id="UP001189624">
    <property type="component" value="Chromosome 8"/>
</dbReference>
<organism evidence="2 3">
    <name type="scientific">Sphenostylis stenocarpa</name>
    <dbReference type="NCBI Taxonomy" id="92480"/>
    <lineage>
        <taxon>Eukaryota</taxon>
        <taxon>Viridiplantae</taxon>
        <taxon>Streptophyta</taxon>
        <taxon>Embryophyta</taxon>
        <taxon>Tracheophyta</taxon>
        <taxon>Spermatophyta</taxon>
        <taxon>Magnoliopsida</taxon>
        <taxon>eudicotyledons</taxon>
        <taxon>Gunneridae</taxon>
        <taxon>Pentapetalae</taxon>
        <taxon>rosids</taxon>
        <taxon>fabids</taxon>
        <taxon>Fabales</taxon>
        <taxon>Fabaceae</taxon>
        <taxon>Papilionoideae</taxon>
        <taxon>50 kb inversion clade</taxon>
        <taxon>NPAAA clade</taxon>
        <taxon>indigoferoid/millettioid clade</taxon>
        <taxon>Phaseoleae</taxon>
        <taxon>Sphenostylis</taxon>
    </lineage>
</organism>
<keyword evidence="3" id="KW-1185">Reference proteome</keyword>
<feature type="compositionally biased region" description="Low complexity" evidence="1">
    <location>
        <begin position="10"/>
        <end position="26"/>
    </location>
</feature>
<proteinExistence type="predicted"/>
<evidence type="ECO:0000256" key="1">
    <source>
        <dbReference type="SAM" id="MobiDB-lite"/>
    </source>
</evidence>
<dbReference type="Gramene" id="rna-AYBTSS11_LOCUS22554">
    <property type="protein sequence ID" value="CAJ1970569.1"/>
    <property type="gene ID" value="gene-AYBTSS11_LOCUS22554"/>
</dbReference>
<protein>
    <submittedName>
        <fullName evidence="2">Uncharacterized protein</fullName>
    </submittedName>
</protein>
<sequence>MLKENHKSDPNSNSKKSSISERSSNPKSPPHFVNSRRIQGFPARSVAAEDSFAR</sequence>
<name>A0AA86VU41_9FABA</name>
<gene>
    <name evidence="2" type="ORF">AYBTSS11_LOCUS22554</name>
</gene>
<evidence type="ECO:0000313" key="2">
    <source>
        <dbReference type="EMBL" id="CAJ1970569.1"/>
    </source>
</evidence>
<dbReference type="EMBL" id="OY731405">
    <property type="protein sequence ID" value="CAJ1970569.1"/>
    <property type="molecule type" value="Genomic_DNA"/>
</dbReference>